<name>A0A3N2BCT6_9MICO</name>
<dbReference type="PANTHER" id="PTHR43744">
    <property type="entry name" value="ABC TRANSPORTER PERMEASE PROTEIN MG189-RELATED-RELATED"/>
    <property type="match status" value="1"/>
</dbReference>
<dbReference type="Gene3D" id="1.10.3720.10">
    <property type="entry name" value="MetI-like"/>
    <property type="match status" value="1"/>
</dbReference>
<dbReference type="Pfam" id="PF00528">
    <property type="entry name" value="BPD_transp_1"/>
    <property type="match status" value="1"/>
</dbReference>
<dbReference type="OrthoDB" id="2063054at2"/>
<dbReference type="SUPFAM" id="SSF161098">
    <property type="entry name" value="MetI-like"/>
    <property type="match status" value="1"/>
</dbReference>
<evidence type="ECO:0000256" key="5">
    <source>
        <dbReference type="ARBA" id="ARBA00022989"/>
    </source>
</evidence>
<dbReference type="Proteomes" id="UP000280668">
    <property type="component" value="Unassembled WGS sequence"/>
</dbReference>
<feature type="domain" description="ABC transmembrane type-1" evidence="9">
    <location>
        <begin position="93"/>
        <end position="281"/>
    </location>
</feature>
<gene>
    <name evidence="10" type="ORF">EDD31_1414</name>
</gene>
<protein>
    <submittedName>
        <fullName evidence="10">Multiple sugar transport system permease protein</fullName>
    </submittedName>
</protein>
<evidence type="ECO:0000256" key="6">
    <source>
        <dbReference type="ARBA" id="ARBA00023136"/>
    </source>
</evidence>
<sequence length="297" mass="32098">MTATNAGTFPAPQVPPQQPLRRRKRASGATVARYAVLILMVLLLAGPLIWQLSLSLKGAGDALYERPPQLIPQDPTLENYSSVLDRIPVLRFVFNSAIVAAIVVGGNVLFATAAGFALARLQFRFRGAAMALFVAALLVPVEAIIIAQFLLVRSAGLTDSLLGVALPTLVAPLNVLLMRNVFLGIPDELEEAAVIDGANVWQRFLRICLPQVKGVVTVVAIFAFVGSWNDFLWPLIVLSSESNYTLTVGLNYLRGTFYDDPRLIAAGTIIALVPIIVFFAALQRYFVRGLEQGGIKG</sequence>
<keyword evidence="11" id="KW-1185">Reference proteome</keyword>
<evidence type="ECO:0000313" key="10">
    <source>
        <dbReference type="EMBL" id="ROR73048.1"/>
    </source>
</evidence>
<dbReference type="InterPro" id="IPR035906">
    <property type="entry name" value="MetI-like_sf"/>
</dbReference>
<dbReference type="AlphaFoldDB" id="A0A3N2BCT6"/>
<evidence type="ECO:0000256" key="1">
    <source>
        <dbReference type="ARBA" id="ARBA00004651"/>
    </source>
</evidence>
<comment type="caution">
    <text evidence="10">The sequence shown here is derived from an EMBL/GenBank/DDBJ whole genome shotgun (WGS) entry which is preliminary data.</text>
</comment>
<dbReference type="InterPro" id="IPR000515">
    <property type="entry name" value="MetI-like"/>
</dbReference>
<dbReference type="CDD" id="cd06261">
    <property type="entry name" value="TM_PBP2"/>
    <property type="match status" value="1"/>
</dbReference>
<keyword evidence="2 7" id="KW-0813">Transport</keyword>
<keyword evidence="4 7" id="KW-0812">Transmembrane</keyword>
<dbReference type="GO" id="GO:0005886">
    <property type="term" value="C:plasma membrane"/>
    <property type="evidence" value="ECO:0007669"/>
    <property type="project" value="UniProtKB-SubCell"/>
</dbReference>
<proteinExistence type="inferred from homology"/>
<evidence type="ECO:0000256" key="2">
    <source>
        <dbReference type="ARBA" id="ARBA00022448"/>
    </source>
</evidence>
<evidence type="ECO:0000256" key="8">
    <source>
        <dbReference type="SAM" id="MobiDB-lite"/>
    </source>
</evidence>
<keyword evidence="5 7" id="KW-1133">Transmembrane helix</keyword>
<evidence type="ECO:0000256" key="4">
    <source>
        <dbReference type="ARBA" id="ARBA00022692"/>
    </source>
</evidence>
<organism evidence="10 11">
    <name type="scientific">Bogoriella caseilytica</name>
    <dbReference type="NCBI Taxonomy" id="56055"/>
    <lineage>
        <taxon>Bacteria</taxon>
        <taxon>Bacillati</taxon>
        <taxon>Actinomycetota</taxon>
        <taxon>Actinomycetes</taxon>
        <taxon>Micrococcales</taxon>
        <taxon>Bogoriellaceae</taxon>
        <taxon>Bogoriella</taxon>
    </lineage>
</organism>
<keyword evidence="6 7" id="KW-0472">Membrane</keyword>
<evidence type="ECO:0000259" key="9">
    <source>
        <dbReference type="PROSITE" id="PS50928"/>
    </source>
</evidence>
<feature type="transmembrane region" description="Helical" evidence="7">
    <location>
        <begin position="263"/>
        <end position="282"/>
    </location>
</feature>
<keyword evidence="10" id="KW-0762">Sugar transport</keyword>
<reference evidence="10 11" key="1">
    <citation type="submission" date="2018-11" db="EMBL/GenBank/DDBJ databases">
        <title>Sequencing the genomes of 1000 actinobacteria strains.</title>
        <authorList>
            <person name="Klenk H.-P."/>
        </authorList>
    </citation>
    <scope>NUCLEOTIDE SEQUENCE [LARGE SCALE GENOMIC DNA]</scope>
    <source>
        <strain evidence="10 11">DSM 11294</strain>
    </source>
</reference>
<comment type="similarity">
    <text evidence="7">Belongs to the binding-protein-dependent transport system permease family.</text>
</comment>
<feature type="transmembrane region" description="Helical" evidence="7">
    <location>
        <begin position="215"/>
        <end position="236"/>
    </location>
</feature>
<accession>A0A3N2BCT6</accession>
<comment type="subcellular location">
    <subcellularLocation>
        <location evidence="1 7">Cell membrane</location>
        <topology evidence="1 7">Multi-pass membrane protein</topology>
    </subcellularLocation>
</comment>
<feature type="region of interest" description="Disordered" evidence="8">
    <location>
        <begin position="1"/>
        <end position="25"/>
    </location>
</feature>
<evidence type="ECO:0000256" key="7">
    <source>
        <dbReference type="RuleBase" id="RU363032"/>
    </source>
</evidence>
<dbReference type="RefSeq" id="WP_123303521.1">
    <property type="nucleotide sequence ID" value="NZ_RKHK01000001.1"/>
</dbReference>
<evidence type="ECO:0000256" key="3">
    <source>
        <dbReference type="ARBA" id="ARBA00022475"/>
    </source>
</evidence>
<feature type="transmembrane region" description="Helical" evidence="7">
    <location>
        <begin position="92"/>
        <end position="118"/>
    </location>
</feature>
<feature type="transmembrane region" description="Helical" evidence="7">
    <location>
        <begin position="157"/>
        <end position="177"/>
    </location>
</feature>
<feature type="transmembrane region" description="Helical" evidence="7">
    <location>
        <begin position="31"/>
        <end position="50"/>
    </location>
</feature>
<keyword evidence="3" id="KW-1003">Cell membrane</keyword>
<feature type="transmembrane region" description="Helical" evidence="7">
    <location>
        <begin position="130"/>
        <end position="151"/>
    </location>
</feature>
<dbReference type="GO" id="GO:0055085">
    <property type="term" value="P:transmembrane transport"/>
    <property type="evidence" value="ECO:0007669"/>
    <property type="project" value="InterPro"/>
</dbReference>
<dbReference type="EMBL" id="RKHK01000001">
    <property type="protein sequence ID" value="ROR73048.1"/>
    <property type="molecule type" value="Genomic_DNA"/>
</dbReference>
<evidence type="ECO:0000313" key="11">
    <source>
        <dbReference type="Proteomes" id="UP000280668"/>
    </source>
</evidence>
<dbReference type="PROSITE" id="PS50928">
    <property type="entry name" value="ABC_TM1"/>
    <property type="match status" value="1"/>
</dbReference>
<dbReference type="PANTHER" id="PTHR43744:SF3">
    <property type="entry name" value="LACTOSE TRANSPORT SYSTEM PERMEASE PROTEIN LACG"/>
    <property type="match status" value="1"/>
</dbReference>